<accession>A0A8G2C9Z7</accession>
<keyword evidence="7" id="KW-0813">Transport</keyword>
<comment type="similarity">
    <text evidence="6">Belongs to the PEP-utilizing enzyme family.</text>
</comment>
<dbReference type="Pfam" id="PF03610">
    <property type="entry name" value="EIIA-man"/>
    <property type="match status" value="1"/>
</dbReference>
<keyword evidence="16" id="KW-0175">Coiled coil</keyword>
<protein>
    <submittedName>
        <fullName evidence="19">Phosphocarrier protein FPr</fullName>
    </submittedName>
</protein>
<dbReference type="Gene3D" id="3.50.30.10">
    <property type="entry name" value="Phosphohistidine domain"/>
    <property type="match status" value="1"/>
</dbReference>
<dbReference type="Pfam" id="PF02896">
    <property type="entry name" value="PEP-utilizers_C"/>
    <property type="match status" value="1"/>
</dbReference>
<keyword evidence="8" id="KW-0963">Cytoplasm</keyword>
<dbReference type="GO" id="GO:0046872">
    <property type="term" value="F:metal ion binding"/>
    <property type="evidence" value="ECO:0007669"/>
    <property type="project" value="UniProtKB-KW"/>
</dbReference>
<dbReference type="PRINTS" id="PR01736">
    <property type="entry name" value="PHPHTRNFRASE"/>
</dbReference>
<evidence type="ECO:0000256" key="13">
    <source>
        <dbReference type="ARBA" id="ARBA00022777"/>
    </source>
</evidence>
<dbReference type="Gene3D" id="3.20.20.60">
    <property type="entry name" value="Phosphoenolpyruvate-binding domains"/>
    <property type="match status" value="1"/>
</dbReference>
<dbReference type="InterPro" id="IPR004701">
    <property type="entry name" value="PTS_EIIA_man-typ"/>
</dbReference>
<dbReference type="CDD" id="cd00367">
    <property type="entry name" value="PTS-HPr_like"/>
    <property type="match status" value="1"/>
</dbReference>
<evidence type="ECO:0000256" key="4">
    <source>
        <dbReference type="ARBA" id="ARBA00002788"/>
    </source>
</evidence>
<evidence type="ECO:0000256" key="2">
    <source>
        <dbReference type="ARBA" id="ARBA00001113"/>
    </source>
</evidence>
<dbReference type="Pfam" id="PF00381">
    <property type="entry name" value="PTS-HPr"/>
    <property type="match status" value="1"/>
</dbReference>
<comment type="caution">
    <text evidence="19">The sequence shown here is derived from an EMBL/GenBank/DDBJ whole genome shotgun (WGS) entry which is preliminary data.</text>
</comment>
<dbReference type="NCBIfam" id="TIGR01417">
    <property type="entry name" value="PTS_I_fam"/>
    <property type="match status" value="1"/>
</dbReference>
<dbReference type="InterPro" id="IPR036618">
    <property type="entry name" value="PtsI_HPr-bd_sf"/>
</dbReference>
<name>A0A8G2C9Z7_9BACT</name>
<comment type="catalytic activity">
    <reaction evidence="2">
        <text>dihydroxyacetone + phosphoenolpyruvate = dihydroxyacetone phosphate + pyruvate</text>
        <dbReference type="Rhea" id="RHEA:18381"/>
        <dbReference type="ChEBI" id="CHEBI:15361"/>
        <dbReference type="ChEBI" id="CHEBI:16016"/>
        <dbReference type="ChEBI" id="CHEBI:57642"/>
        <dbReference type="ChEBI" id="CHEBI:58702"/>
        <dbReference type="EC" id="2.7.1.121"/>
    </reaction>
</comment>
<dbReference type="SUPFAM" id="SSF51621">
    <property type="entry name" value="Phosphoenolpyruvate/pyruvate domain"/>
    <property type="match status" value="1"/>
</dbReference>
<dbReference type="GO" id="GO:0008965">
    <property type="term" value="F:phosphoenolpyruvate-protein phosphotransferase activity"/>
    <property type="evidence" value="ECO:0007669"/>
    <property type="project" value="UniProtKB-EC"/>
</dbReference>
<dbReference type="Pfam" id="PF05524">
    <property type="entry name" value="PEP-utilisers_N"/>
    <property type="match status" value="1"/>
</dbReference>
<dbReference type="NCBIfam" id="TIGR02364">
    <property type="entry name" value="dha_pts"/>
    <property type="match status" value="1"/>
</dbReference>
<feature type="domain" description="HPr" evidence="18">
    <location>
        <begin position="157"/>
        <end position="244"/>
    </location>
</feature>
<dbReference type="Proteomes" id="UP000184001">
    <property type="component" value="Unassembled WGS sequence"/>
</dbReference>
<dbReference type="Pfam" id="PF00391">
    <property type="entry name" value="PEP-utilizers"/>
    <property type="match status" value="1"/>
</dbReference>
<dbReference type="Gene3D" id="3.40.50.510">
    <property type="entry name" value="Phosphotransferase system, mannose-type IIA component"/>
    <property type="match status" value="1"/>
</dbReference>
<dbReference type="InterPro" id="IPR001020">
    <property type="entry name" value="PTS_HPr_His_P_site"/>
</dbReference>
<dbReference type="InterPro" id="IPR050499">
    <property type="entry name" value="PEP-utilizing_PTS_enzyme"/>
</dbReference>
<dbReference type="InterPro" id="IPR008731">
    <property type="entry name" value="PTS_EIN"/>
</dbReference>
<feature type="domain" description="PTS EIIA type-4" evidence="17">
    <location>
        <begin position="1"/>
        <end position="134"/>
    </location>
</feature>
<dbReference type="SUPFAM" id="SSF55594">
    <property type="entry name" value="HPr-like"/>
    <property type="match status" value="1"/>
</dbReference>
<keyword evidence="9" id="KW-0762">Sugar transport</keyword>
<gene>
    <name evidence="19" type="ORF">SAMN05660830_01893</name>
</gene>
<dbReference type="PROSITE" id="PS51096">
    <property type="entry name" value="PTS_EIIA_TYPE_4"/>
    <property type="match status" value="1"/>
</dbReference>
<dbReference type="AlphaFoldDB" id="A0A8G2C9Z7"/>
<evidence type="ECO:0000256" key="8">
    <source>
        <dbReference type="ARBA" id="ARBA00022490"/>
    </source>
</evidence>
<dbReference type="InterPro" id="IPR012844">
    <property type="entry name" value="DhaM_N"/>
</dbReference>
<dbReference type="PROSITE" id="PS51350">
    <property type="entry name" value="PTS_HPR_DOM"/>
    <property type="match status" value="1"/>
</dbReference>
<feature type="coiled-coil region" evidence="16">
    <location>
        <begin position="287"/>
        <end position="314"/>
    </location>
</feature>
<dbReference type="SUPFAM" id="SSF53062">
    <property type="entry name" value="PTS system fructose IIA component-like"/>
    <property type="match status" value="1"/>
</dbReference>
<reference evidence="19 20" key="1">
    <citation type="submission" date="2016-11" db="EMBL/GenBank/DDBJ databases">
        <authorList>
            <person name="Varghese N."/>
            <person name="Submissions S."/>
        </authorList>
    </citation>
    <scope>NUCLEOTIDE SEQUENCE [LARGE SCALE GENOMIC DNA]</scope>
    <source>
        <strain evidence="19 20">DSM 17919</strain>
    </source>
</reference>
<dbReference type="InterPro" id="IPR008279">
    <property type="entry name" value="PEP-util_enz_mobile_dom"/>
</dbReference>
<evidence type="ECO:0000259" key="17">
    <source>
        <dbReference type="PROSITE" id="PS51096"/>
    </source>
</evidence>
<evidence type="ECO:0000256" key="16">
    <source>
        <dbReference type="SAM" id="Coils"/>
    </source>
</evidence>
<keyword evidence="13" id="KW-0418">Kinase</keyword>
<dbReference type="InterPro" id="IPR006318">
    <property type="entry name" value="PTS_EI-like"/>
</dbReference>
<dbReference type="PROSITE" id="PS00369">
    <property type="entry name" value="PTS_HPR_HIS"/>
    <property type="match status" value="1"/>
</dbReference>
<dbReference type="PRINTS" id="PR00107">
    <property type="entry name" value="PHOSPHOCPHPR"/>
</dbReference>
<evidence type="ECO:0000313" key="20">
    <source>
        <dbReference type="Proteomes" id="UP000184001"/>
    </source>
</evidence>
<dbReference type="InterPro" id="IPR036662">
    <property type="entry name" value="PTS_EIIA_man-typ_sf"/>
</dbReference>
<comment type="function">
    <text evidence="4">Component of the dihydroxyacetone kinase complex, which is responsible for the phosphoenolpyruvate (PEP)-dependent phosphorylation of dihydroxyacetone. DhaM serves as the phosphoryl donor. Is phosphorylated by phosphoenolpyruvate in an EI- and HPr-dependent reaction, and a phosphorelay system on histidine residues finally leads to phosphoryl transfer to DhaL and dihydroxyacetone.</text>
</comment>
<evidence type="ECO:0000256" key="9">
    <source>
        <dbReference type="ARBA" id="ARBA00022597"/>
    </source>
</evidence>
<dbReference type="InterPro" id="IPR035895">
    <property type="entry name" value="HPr-like_sf"/>
</dbReference>
<dbReference type="GO" id="GO:0005737">
    <property type="term" value="C:cytoplasm"/>
    <property type="evidence" value="ECO:0007669"/>
    <property type="project" value="UniProtKB-SubCell"/>
</dbReference>
<comment type="catalytic activity">
    <reaction evidence="1">
        <text>L-histidyl-[protein] + phosphoenolpyruvate = N(pros)-phospho-L-histidyl-[protein] + pyruvate</text>
        <dbReference type="Rhea" id="RHEA:23880"/>
        <dbReference type="Rhea" id="RHEA-COMP:9745"/>
        <dbReference type="Rhea" id="RHEA-COMP:9746"/>
        <dbReference type="ChEBI" id="CHEBI:15361"/>
        <dbReference type="ChEBI" id="CHEBI:29979"/>
        <dbReference type="ChEBI" id="CHEBI:58702"/>
        <dbReference type="ChEBI" id="CHEBI:64837"/>
        <dbReference type="EC" id="2.7.3.9"/>
    </reaction>
</comment>
<evidence type="ECO:0000313" key="19">
    <source>
        <dbReference type="EMBL" id="SHJ23810.1"/>
    </source>
</evidence>
<dbReference type="GO" id="GO:0009401">
    <property type="term" value="P:phosphoenolpyruvate-dependent sugar phosphotransferase system"/>
    <property type="evidence" value="ECO:0007669"/>
    <property type="project" value="UniProtKB-KW"/>
</dbReference>
<evidence type="ECO:0000256" key="12">
    <source>
        <dbReference type="ARBA" id="ARBA00022723"/>
    </source>
</evidence>
<dbReference type="PANTHER" id="PTHR46244:SF6">
    <property type="entry name" value="PHOSPHOENOLPYRUVATE-PROTEIN PHOSPHOTRANSFERASE"/>
    <property type="match status" value="1"/>
</dbReference>
<dbReference type="RefSeq" id="WP_019999969.1">
    <property type="nucleotide sequence ID" value="NZ_CP192219.1"/>
</dbReference>
<proteinExistence type="inferred from homology"/>
<comment type="subcellular location">
    <subcellularLocation>
        <location evidence="5">Cytoplasm</location>
    </subcellularLocation>
</comment>
<organism evidence="19 20">
    <name type="scientific">Halodesulfovibrio aestuarii</name>
    <dbReference type="NCBI Taxonomy" id="126333"/>
    <lineage>
        <taxon>Bacteria</taxon>
        <taxon>Pseudomonadati</taxon>
        <taxon>Thermodesulfobacteriota</taxon>
        <taxon>Desulfovibrionia</taxon>
        <taxon>Desulfovibrionales</taxon>
        <taxon>Desulfovibrionaceae</taxon>
        <taxon>Halodesulfovibrio</taxon>
    </lineage>
</organism>
<evidence type="ECO:0000256" key="5">
    <source>
        <dbReference type="ARBA" id="ARBA00004496"/>
    </source>
</evidence>
<dbReference type="InterPro" id="IPR040442">
    <property type="entry name" value="Pyrv_kinase-like_dom_sf"/>
</dbReference>
<keyword evidence="10" id="KW-0808">Transferase</keyword>
<evidence type="ECO:0000256" key="14">
    <source>
        <dbReference type="ARBA" id="ARBA00022842"/>
    </source>
</evidence>
<evidence type="ECO:0000256" key="1">
    <source>
        <dbReference type="ARBA" id="ARBA00000683"/>
    </source>
</evidence>
<evidence type="ECO:0000259" key="18">
    <source>
        <dbReference type="PROSITE" id="PS51350"/>
    </source>
</evidence>
<dbReference type="Gene3D" id="1.10.274.10">
    <property type="entry name" value="PtsI, HPr-binding domain"/>
    <property type="match status" value="1"/>
</dbReference>
<dbReference type="NCBIfam" id="TIGR01003">
    <property type="entry name" value="PTS_HPr_family"/>
    <property type="match status" value="1"/>
</dbReference>
<comment type="cofactor">
    <cofactor evidence="3">
        <name>Mg(2+)</name>
        <dbReference type="ChEBI" id="CHEBI:18420"/>
    </cofactor>
</comment>
<keyword evidence="12" id="KW-0479">Metal-binding</keyword>
<dbReference type="GO" id="GO:0016020">
    <property type="term" value="C:membrane"/>
    <property type="evidence" value="ECO:0007669"/>
    <property type="project" value="InterPro"/>
</dbReference>
<keyword evidence="11" id="KW-0598">Phosphotransferase system</keyword>
<dbReference type="InterPro" id="IPR036637">
    <property type="entry name" value="Phosphohistidine_dom_sf"/>
</dbReference>
<comment type="subunit">
    <text evidence="15">Homodimer. The dihydroxyacetone kinase complex is composed of a homodimer of DhaM, a homodimer of DhaK and the subunit DhaL.</text>
</comment>
<evidence type="ECO:0000256" key="10">
    <source>
        <dbReference type="ARBA" id="ARBA00022679"/>
    </source>
</evidence>
<dbReference type="Gene3D" id="3.30.1340.10">
    <property type="entry name" value="HPr-like"/>
    <property type="match status" value="1"/>
</dbReference>
<dbReference type="InterPro" id="IPR000032">
    <property type="entry name" value="HPr-like"/>
</dbReference>
<evidence type="ECO:0000256" key="11">
    <source>
        <dbReference type="ARBA" id="ARBA00022683"/>
    </source>
</evidence>
<dbReference type="GO" id="GO:0047324">
    <property type="term" value="F:phosphoenolpyruvate-glycerone phosphotransferase activity"/>
    <property type="evidence" value="ECO:0007669"/>
    <property type="project" value="UniProtKB-EC"/>
</dbReference>
<evidence type="ECO:0000256" key="3">
    <source>
        <dbReference type="ARBA" id="ARBA00001946"/>
    </source>
</evidence>
<keyword evidence="14" id="KW-0460">Magnesium</keyword>
<evidence type="ECO:0000256" key="7">
    <source>
        <dbReference type="ARBA" id="ARBA00022448"/>
    </source>
</evidence>
<dbReference type="SUPFAM" id="SSF47831">
    <property type="entry name" value="Enzyme I of the PEP:sugar phosphotransferase system HPr-binding (sub)domain"/>
    <property type="match status" value="1"/>
</dbReference>
<dbReference type="EMBL" id="FQZR01000004">
    <property type="protein sequence ID" value="SHJ23810.1"/>
    <property type="molecule type" value="Genomic_DNA"/>
</dbReference>
<dbReference type="SUPFAM" id="SSF52009">
    <property type="entry name" value="Phosphohistidine domain"/>
    <property type="match status" value="1"/>
</dbReference>
<dbReference type="InterPro" id="IPR000121">
    <property type="entry name" value="PEP_util_C"/>
</dbReference>
<dbReference type="PANTHER" id="PTHR46244">
    <property type="entry name" value="PHOSPHOENOLPYRUVATE-PROTEIN PHOSPHOTRANSFERASE"/>
    <property type="match status" value="1"/>
</dbReference>
<dbReference type="InterPro" id="IPR015813">
    <property type="entry name" value="Pyrv/PenolPyrv_kinase-like_dom"/>
</dbReference>
<evidence type="ECO:0000256" key="6">
    <source>
        <dbReference type="ARBA" id="ARBA00007837"/>
    </source>
</evidence>
<evidence type="ECO:0000256" key="15">
    <source>
        <dbReference type="ARBA" id="ARBA00046577"/>
    </source>
</evidence>
<sequence length="828" mass="89457">MVGIVLVSHSIRLAEGIREIVGQMTQHSVPMAVAAGTNDEENPIGTDPVKILNAVKQVQQGDGVLVLMDFGSAMLSTEAAIDLLPEVERRDIVLSPAPLVEGAMAAAVQVSLGADMETVLEELASIVQFKAKQLGIEKTEFFVAMRNVDTPPSGKKSEEISLVIPNKLGLHARPAARIVGTVGGYVSDVWLIRGTESANARSLNQITMLAVSQGESIMFRAVGEDAKDVLTALRALADVNFGDVDKPDFTLRKESIPQGGIAASPGSALGPVVWYHPMLPKIERKIVSDAENEMVRLAEAIAMARIELAELEQKTSGNAATVEEAEFFALHSMLLDDPYITCSAHDFITKSKYNAESAWVETIEKTMERYRSLQNEYVRGRAVDVLDVGTRVLRALTGEVFNGPKVEEPAILVATDLGASDMVDLDKENVLGIVTQEGGATSHVAIFSRALKIPAVAGANGLVDSLQDGDIIGINGSTGEVWTSPSSREQEKLALLRSQWDTHLQEVRQKAVEPAVTRDGKSIRVDVNVKSVSEIKAALDAGADGIGILSTEYLYLNRDSAPSEEEQYQEYMKAAAMMKGDPLVISTADLGGENALPYLDKNPTERNVGFDRRGVRYSLAHRDMFLQQIKALLRTAAEFPIKVLVPMVSHLTELREVYAVINEARVMLKKDSIPCSVNVDLGIVIEVPASVFLADQLAREADFFVLGGDDLARYVMVYDAKNSVLGTEFTQLHPAILRIMRDIIRLAHDAGIPVSVGGGITSNLQAVFVLVGLGIDSLAVSATSLEQTKNLIRSIVVSEAKEVAMEAMELPDASSVKTLISMHCCMSY</sequence>